<keyword evidence="1" id="KW-0732">Signal</keyword>
<dbReference type="RefSeq" id="WP_099906359.1">
    <property type="nucleotide sequence ID" value="NZ_BPQJ01000003.1"/>
</dbReference>
<keyword evidence="3" id="KW-1185">Reference proteome</keyword>
<reference evidence="2" key="2">
    <citation type="submission" date="2021-08" db="EMBL/GenBank/DDBJ databases">
        <authorList>
            <person name="Tani A."/>
            <person name="Ola A."/>
            <person name="Ogura Y."/>
            <person name="Katsura K."/>
            <person name="Hayashi T."/>
        </authorList>
    </citation>
    <scope>NUCLEOTIDE SEQUENCE</scope>
    <source>
        <strain evidence="2">JCM 32048</strain>
    </source>
</reference>
<reference evidence="2" key="1">
    <citation type="journal article" date="2016" name="Front. Microbiol.">
        <title>Genome Sequence of the Piezophilic, Mesophilic Sulfate-Reducing Bacterium Desulfovibrio indicus J2T.</title>
        <authorList>
            <person name="Cao J."/>
            <person name="Maignien L."/>
            <person name="Shao Z."/>
            <person name="Alain K."/>
            <person name="Jebbar M."/>
        </authorList>
    </citation>
    <scope>NUCLEOTIDE SEQUENCE</scope>
    <source>
        <strain evidence="2">JCM 32048</strain>
    </source>
</reference>
<proteinExistence type="predicted"/>
<dbReference type="AlphaFoldDB" id="A0AA37H7K2"/>
<name>A0AA37H7K2_9HYPH</name>
<dbReference type="Proteomes" id="UP001055286">
    <property type="component" value="Unassembled WGS sequence"/>
</dbReference>
<feature type="signal peptide" evidence="1">
    <location>
        <begin position="1"/>
        <end position="21"/>
    </location>
</feature>
<dbReference type="EMBL" id="BPQJ01000003">
    <property type="protein sequence ID" value="GJD60734.1"/>
    <property type="molecule type" value="Genomic_DNA"/>
</dbReference>
<evidence type="ECO:0000256" key="1">
    <source>
        <dbReference type="SAM" id="SignalP"/>
    </source>
</evidence>
<gene>
    <name evidence="2" type="ORF">MPEAHAMD_0873</name>
</gene>
<sequence>MSGRLPASLVLVLCLAGPAVAQSGAAPNVDLLMQMSGRVSGEELASRVATAGTFPLGSRDNPVRVLGPHGERAFLARLRCPAGDAPAFHRIGSFGAGPYESIIDGYAVRCAGAGEAVVYMDMYHPGHDETQAPAGFALAH</sequence>
<evidence type="ECO:0000313" key="2">
    <source>
        <dbReference type="EMBL" id="GJD60734.1"/>
    </source>
</evidence>
<accession>A0AA37H7K2</accession>
<feature type="chain" id="PRO_5041375664" evidence="1">
    <location>
        <begin position="22"/>
        <end position="140"/>
    </location>
</feature>
<protein>
    <submittedName>
        <fullName evidence="2">Uncharacterized protein</fullName>
    </submittedName>
</protein>
<comment type="caution">
    <text evidence="2">The sequence shown here is derived from an EMBL/GenBank/DDBJ whole genome shotgun (WGS) entry which is preliminary data.</text>
</comment>
<evidence type="ECO:0000313" key="3">
    <source>
        <dbReference type="Proteomes" id="UP001055286"/>
    </source>
</evidence>
<organism evidence="2 3">
    <name type="scientific">Methylobacterium frigidaeris</name>
    <dbReference type="NCBI Taxonomy" id="2038277"/>
    <lineage>
        <taxon>Bacteria</taxon>
        <taxon>Pseudomonadati</taxon>
        <taxon>Pseudomonadota</taxon>
        <taxon>Alphaproteobacteria</taxon>
        <taxon>Hyphomicrobiales</taxon>
        <taxon>Methylobacteriaceae</taxon>
        <taxon>Methylobacterium</taxon>
    </lineage>
</organism>